<dbReference type="EMBL" id="CP001101">
    <property type="protein sequence ID" value="ACE03075.1"/>
    <property type="molecule type" value="Genomic_DNA"/>
</dbReference>
<proteinExistence type="predicted"/>
<protein>
    <submittedName>
        <fullName evidence="1">Uncharacterized protein</fullName>
    </submittedName>
</protein>
<dbReference type="STRING" id="331678.Cphamn1_0092"/>
<dbReference type="KEGG" id="cpb:Cphamn1_0092"/>
<accession>B3EK07</accession>
<evidence type="ECO:0000313" key="1">
    <source>
        <dbReference type="EMBL" id="ACE03075.1"/>
    </source>
</evidence>
<dbReference type="HOGENOM" id="CLU_2932848_0_0_10"/>
<gene>
    <name evidence="1" type="ordered locus">Cphamn1_0092</name>
</gene>
<name>B3EK07_CHLPB</name>
<dbReference type="AlphaFoldDB" id="B3EK07"/>
<reference evidence="1" key="1">
    <citation type="submission" date="2008-06" db="EMBL/GenBank/DDBJ databases">
        <title>Complete sequence of Chlorobium phaeobacteroides BS1.</title>
        <authorList>
            <consortium name="US DOE Joint Genome Institute"/>
            <person name="Lucas S."/>
            <person name="Copeland A."/>
            <person name="Lapidus A."/>
            <person name="Glavina del Rio T."/>
            <person name="Dalin E."/>
            <person name="Tice H."/>
            <person name="Bruce D."/>
            <person name="Goodwin L."/>
            <person name="Pitluck S."/>
            <person name="Schmutz J."/>
            <person name="Larimer F."/>
            <person name="Land M."/>
            <person name="Hauser L."/>
            <person name="Kyrpides N."/>
            <person name="Ovchinnikova G."/>
            <person name="Li T."/>
            <person name="Liu Z."/>
            <person name="Zhao F."/>
            <person name="Overmann J."/>
            <person name="Bryant D.A."/>
            <person name="Richardson P."/>
        </authorList>
    </citation>
    <scope>NUCLEOTIDE SEQUENCE [LARGE SCALE GENOMIC DNA]</scope>
    <source>
        <strain evidence="1">BS1</strain>
    </source>
</reference>
<dbReference type="OrthoDB" id="426827at2"/>
<sequence>MTRKSDFMDKIFEQMNTRDAQIDKLRVQIEETSTDLKEEYHKTLNKLKEQKTPFNSMIAS</sequence>
<organism evidence="1">
    <name type="scientific">Chlorobium phaeobacteroides (strain BS1)</name>
    <dbReference type="NCBI Taxonomy" id="331678"/>
    <lineage>
        <taxon>Bacteria</taxon>
        <taxon>Pseudomonadati</taxon>
        <taxon>Chlorobiota</taxon>
        <taxon>Chlorobiia</taxon>
        <taxon>Chlorobiales</taxon>
        <taxon>Chlorobiaceae</taxon>
        <taxon>Chlorobium/Pelodictyon group</taxon>
        <taxon>Chlorobium</taxon>
    </lineage>
</organism>